<dbReference type="Pfam" id="PF22335">
    <property type="entry name" value="Cas10-Cmr2_palm2"/>
    <property type="match status" value="1"/>
</dbReference>
<feature type="domain" description="CRISPR-associated protein Cmr2 N-terminal" evidence="3">
    <location>
        <begin position="7"/>
        <end position="59"/>
    </location>
</feature>
<dbReference type="GO" id="GO:0051607">
    <property type="term" value="P:defense response to virus"/>
    <property type="evidence" value="ECO:0007669"/>
    <property type="project" value="UniProtKB-KW"/>
</dbReference>
<sequence>MTDTIYTAITFAPVQAFIEKSRKLRDLYGSSFILSYLARAVCNAAQKQGYQVISPALIDVTQGTPNQIIIRGDFTQSQAKTVFHSTWKTIINTCRQWIEDRISAEYQWWQAWEMWTRYAWEFFWAQGTTITQARQALNNTKRSRDWVGINWQGESSTLSGADAIAWYGMGKPMKASDRNLSTEDKAIRKFYTQLREIPELGEAFVDESEQLSIPELVKRLLTYSVVTAKLKDANTDVPQIEIPDRFRDVSRGDNRWTGWFQGDGDRIGNYLKNLASTQTEDVALSQFSAAMMDWGKNLKHHISNGRIIYAGGDDFLGVFYSTPQHELTATDCLEWFYQFPAVWERHKCKISVSVGFVWAAPGVPQRDVLQNCREAEQSAKKAGRDRLALRVLFNGGNSIEWICPWWFLNVLSAYRDRNTQQNWTHIYTDIATLESRHAFESSQSDVALALFEVYFGKENRETLSQHLWDTEDKTGILGDRQQDDRNFHQSLNDWIINLAKVGFHLCDNIWLRSHDE</sequence>
<keyword evidence="2" id="KW-0051">Antiviral defense</keyword>
<name>A0A9X5I3U0_9CYAN</name>
<organism evidence="5 6">
    <name type="scientific">Scytonema millei VB511283</name>
    <dbReference type="NCBI Taxonomy" id="1245923"/>
    <lineage>
        <taxon>Bacteria</taxon>
        <taxon>Bacillati</taxon>
        <taxon>Cyanobacteriota</taxon>
        <taxon>Cyanophyceae</taxon>
        <taxon>Nostocales</taxon>
        <taxon>Scytonemataceae</taxon>
        <taxon>Scytonema</taxon>
    </lineage>
</organism>
<protein>
    <submittedName>
        <fullName evidence="5">CRISPR-associated protein Cas10</fullName>
    </submittedName>
</protein>
<evidence type="ECO:0000256" key="1">
    <source>
        <dbReference type="ARBA" id="ARBA00022741"/>
    </source>
</evidence>
<dbReference type="InterPro" id="IPR043128">
    <property type="entry name" value="Rev_trsase/Diguanyl_cyclase"/>
</dbReference>
<dbReference type="AlphaFoldDB" id="A0A9X5I3U0"/>
<dbReference type="InterPro" id="IPR029787">
    <property type="entry name" value="Nucleotide_cyclase"/>
</dbReference>
<evidence type="ECO:0000259" key="3">
    <source>
        <dbReference type="Pfam" id="PF12469"/>
    </source>
</evidence>
<dbReference type="RefSeq" id="WP_039715684.1">
    <property type="nucleotide sequence ID" value="NZ_JTJC03000001.1"/>
</dbReference>
<evidence type="ECO:0000259" key="4">
    <source>
        <dbReference type="Pfam" id="PF22335"/>
    </source>
</evidence>
<dbReference type="Gene3D" id="3.30.70.2220">
    <property type="entry name" value="CRISPR-Cas system, Cmr2 subunit, D1 domain, cysteine cluster"/>
    <property type="match status" value="1"/>
</dbReference>
<dbReference type="Proteomes" id="UP000031532">
    <property type="component" value="Unassembled WGS sequence"/>
</dbReference>
<comment type="caution">
    <text evidence="5">The sequence shown here is derived from an EMBL/GenBank/DDBJ whole genome shotgun (WGS) entry which is preliminary data.</text>
</comment>
<keyword evidence="6" id="KW-1185">Reference proteome</keyword>
<dbReference type="InterPro" id="IPR024615">
    <property type="entry name" value="CRISPR-assoc_Cmr2_N"/>
</dbReference>
<dbReference type="GO" id="GO:0000166">
    <property type="term" value="F:nucleotide binding"/>
    <property type="evidence" value="ECO:0007669"/>
    <property type="project" value="UniProtKB-KW"/>
</dbReference>
<dbReference type="OrthoDB" id="9758700at2"/>
<accession>A0A9X5I3U0</accession>
<dbReference type="Pfam" id="PF12469">
    <property type="entry name" value="Cmr2_N"/>
    <property type="match status" value="1"/>
</dbReference>
<proteinExistence type="predicted"/>
<evidence type="ECO:0000256" key="2">
    <source>
        <dbReference type="ARBA" id="ARBA00023118"/>
    </source>
</evidence>
<dbReference type="InterPro" id="IPR054767">
    <property type="entry name" value="Cas10-Cmr2_palm2"/>
</dbReference>
<dbReference type="SUPFAM" id="SSF55073">
    <property type="entry name" value="Nucleotide cyclase"/>
    <property type="match status" value="1"/>
</dbReference>
<keyword evidence="1" id="KW-0547">Nucleotide-binding</keyword>
<reference evidence="5 6" key="1">
    <citation type="journal article" date="2015" name="Genome Announc.">
        <title>Draft Genome Sequence of the Terrestrial Cyanobacterium Scytonema millei VB511283, Isolated from Eastern India.</title>
        <authorList>
            <person name="Sen D."/>
            <person name="Chandrababunaidu M.M."/>
            <person name="Singh D."/>
            <person name="Sanghi N."/>
            <person name="Ghorai A."/>
            <person name="Mishra G.P."/>
            <person name="Madduluri M."/>
            <person name="Adhikary S.P."/>
            <person name="Tripathy S."/>
        </authorList>
    </citation>
    <scope>NUCLEOTIDE SEQUENCE [LARGE SCALE GENOMIC DNA]</scope>
    <source>
        <strain evidence="5 6">VB511283</strain>
    </source>
</reference>
<dbReference type="InterPro" id="IPR038242">
    <property type="entry name" value="Cmr2_N"/>
</dbReference>
<evidence type="ECO:0000313" key="6">
    <source>
        <dbReference type="Proteomes" id="UP000031532"/>
    </source>
</evidence>
<dbReference type="EMBL" id="JTJC03000001">
    <property type="protein sequence ID" value="NHC34320.1"/>
    <property type="molecule type" value="Genomic_DNA"/>
</dbReference>
<dbReference type="Gene3D" id="3.30.70.270">
    <property type="match status" value="1"/>
</dbReference>
<feature type="domain" description="Cas10/Cmr2 second palm" evidence="4">
    <location>
        <begin position="260"/>
        <end position="388"/>
    </location>
</feature>
<evidence type="ECO:0000313" key="5">
    <source>
        <dbReference type="EMBL" id="NHC34320.1"/>
    </source>
</evidence>
<gene>
    <name evidence="5" type="ORF">QH73_0006545</name>
</gene>